<dbReference type="AlphaFoldDB" id="A0AAF0YNS5"/>
<evidence type="ECO:0000313" key="3">
    <source>
        <dbReference type="Proteomes" id="UP000243626"/>
    </source>
</evidence>
<protein>
    <submittedName>
        <fullName evidence="2">EamA family transporter</fullName>
    </submittedName>
</protein>
<organism evidence="2 3">
    <name type="scientific">Nosocomiicoccus massiliensis</name>
    <dbReference type="NCBI Taxonomy" id="1232430"/>
    <lineage>
        <taxon>Bacteria</taxon>
        <taxon>Bacillati</taxon>
        <taxon>Bacillota</taxon>
        <taxon>Bacilli</taxon>
        <taxon>Bacillales</taxon>
        <taxon>Staphylococcaceae</taxon>
        <taxon>Nosocomiicoccus</taxon>
    </lineage>
</organism>
<evidence type="ECO:0000256" key="1">
    <source>
        <dbReference type="SAM" id="Phobius"/>
    </source>
</evidence>
<dbReference type="EMBL" id="CP136964">
    <property type="protein sequence ID" value="WOS96587.1"/>
    <property type="molecule type" value="Genomic_DNA"/>
</dbReference>
<gene>
    <name evidence="2" type="ORF">CJ229_002250</name>
</gene>
<keyword evidence="1" id="KW-0472">Membrane</keyword>
<accession>A0AAF0YNS5</accession>
<keyword evidence="3" id="KW-1185">Reference proteome</keyword>
<name>A0AAF0YNS5_9STAP</name>
<dbReference type="KEGG" id="nmy:CJ229_002250"/>
<keyword evidence="1" id="KW-0812">Transmembrane</keyword>
<sequence>MTERHGILTAILAYTLWGLTPLYWALLEDIHPIEVVLVRTIMSFLFMILIIPIFNHTGRFYNQPSHLK</sequence>
<proteinExistence type="predicted"/>
<reference evidence="3" key="1">
    <citation type="submission" date="2017-09" db="EMBL/GenBank/DDBJ databases">
        <title>Bacterial strain isolated from the female urinary microbiota.</title>
        <authorList>
            <person name="Thomas-White K."/>
            <person name="Kumar N."/>
            <person name="Forster S."/>
            <person name="Putonti C."/>
            <person name="Lawley T."/>
            <person name="Wolfe A.J."/>
        </authorList>
    </citation>
    <scope>NUCLEOTIDE SEQUENCE [LARGE SCALE GENOMIC DNA]</scope>
    <source>
        <strain evidence="3">UMB0959</strain>
    </source>
</reference>
<evidence type="ECO:0000313" key="2">
    <source>
        <dbReference type="EMBL" id="WOS96587.1"/>
    </source>
</evidence>
<dbReference type="RefSeq" id="WP_102167283.1">
    <property type="nucleotide sequence ID" value="NZ_CP136964.1"/>
</dbReference>
<keyword evidence="1" id="KW-1133">Transmembrane helix</keyword>
<feature type="transmembrane region" description="Helical" evidence="1">
    <location>
        <begin position="36"/>
        <end position="54"/>
    </location>
</feature>
<feature type="transmembrane region" description="Helical" evidence="1">
    <location>
        <begin position="7"/>
        <end position="24"/>
    </location>
</feature>
<dbReference type="Proteomes" id="UP000243626">
    <property type="component" value="Chromosome"/>
</dbReference>